<evidence type="ECO:0000256" key="1">
    <source>
        <dbReference type="SAM" id="MobiDB-lite"/>
    </source>
</evidence>
<organism evidence="2 3">
    <name type="scientific">Luteimicrobium album</name>
    <dbReference type="NCBI Taxonomy" id="1054550"/>
    <lineage>
        <taxon>Bacteria</taxon>
        <taxon>Bacillati</taxon>
        <taxon>Actinomycetota</taxon>
        <taxon>Actinomycetes</taxon>
        <taxon>Micrococcales</taxon>
        <taxon>Luteimicrobium</taxon>
    </lineage>
</organism>
<proteinExistence type="predicted"/>
<name>A0ABQ6I8J0_9MICO</name>
<feature type="compositionally biased region" description="Low complexity" evidence="1">
    <location>
        <begin position="10"/>
        <end position="28"/>
    </location>
</feature>
<feature type="region of interest" description="Disordered" evidence="1">
    <location>
        <begin position="63"/>
        <end position="83"/>
    </location>
</feature>
<reference evidence="3" key="1">
    <citation type="journal article" date="2019" name="Int. J. Syst. Evol. Microbiol.">
        <title>The Global Catalogue of Microorganisms (GCM) 10K type strain sequencing project: providing services to taxonomists for standard genome sequencing and annotation.</title>
        <authorList>
            <consortium name="The Broad Institute Genomics Platform"/>
            <consortium name="The Broad Institute Genome Sequencing Center for Infectious Disease"/>
            <person name="Wu L."/>
            <person name="Ma J."/>
        </authorList>
    </citation>
    <scope>NUCLEOTIDE SEQUENCE [LARGE SCALE GENOMIC DNA]</scope>
    <source>
        <strain evidence="3">NBRC 106348</strain>
    </source>
</reference>
<dbReference type="EMBL" id="BSUK01000001">
    <property type="protein sequence ID" value="GMA26324.1"/>
    <property type="molecule type" value="Genomic_DNA"/>
</dbReference>
<sequence length="83" mass="8432">MADETPQGPTDDGAAAVAASAAGTGSVVDGREERVSLWGGRFAGGPSPELQALSQSTHFDWRLAPTTSPAHGRTPACSRRPGS</sequence>
<evidence type="ECO:0008006" key="4">
    <source>
        <dbReference type="Google" id="ProtNLM"/>
    </source>
</evidence>
<keyword evidence="3" id="KW-1185">Reference proteome</keyword>
<evidence type="ECO:0000313" key="2">
    <source>
        <dbReference type="EMBL" id="GMA26324.1"/>
    </source>
</evidence>
<accession>A0ABQ6I8J0</accession>
<feature type="region of interest" description="Disordered" evidence="1">
    <location>
        <begin position="1"/>
        <end position="30"/>
    </location>
</feature>
<comment type="caution">
    <text evidence="2">The sequence shown here is derived from an EMBL/GenBank/DDBJ whole genome shotgun (WGS) entry which is preliminary data.</text>
</comment>
<protein>
    <recommendedName>
        <fullName evidence="4">Argininosuccinate lyase</fullName>
    </recommendedName>
</protein>
<gene>
    <name evidence="2" type="ORF">GCM10025864_40830</name>
</gene>
<evidence type="ECO:0000313" key="3">
    <source>
        <dbReference type="Proteomes" id="UP001157091"/>
    </source>
</evidence>
<dbReference type="Proteomes" id="UP001157091">
    <property type="component" value="Unassembled WGS sequence"/>
</dbReference>